<reference evidence="1" key="2">
    <citation type="submission" date="2020-09" db="EMBL/GenBank/DDBJ databases">
        <authorList>
            <person name="Sun Q."/>
            <person name="Zhou Y."/>
        </authorList>
    </citation>
    <scope>NUCLEOTIDE SEQUENCE</scope>
    <source>
        <strain evidence="1">CGMCC 4.3508</strain>
    </source>
</reference>
<dbReference type="EMBL" id="BMMH01000003">
    <property type="protein sequence ID" value="GGL07446.1"/>
    <property type="molecule type" value="Genomic_DNA"/>
</dbReference>
<evidence type="ECO:0000313" key="2">
    <source>
        <dbReference type="Proteomes" id="UP000638263"/>
    </source>
</evidence>
<accession>A0A917RHH2</accession>
<dbReference type="Proteomes" id="UP000638263">
    <property type="component" value="Unassembled WGS sequence"/>
</dbReference>
<dbReference type="AlphaFoldDB" id="A0A917RHH2"/>
<reference evidence="1" key="1">
    <citation type="journal article" date="2014" name="Int. J. Syst. Evol. Microbiol.">
        <title>Complete genome sequence of Corynebacterium casei LMG S-19264T (=DSM 44701T), isolated from a smear-ripened cheese.</title>
        <authorList>
            <consortium name="US DOE Joint Genome Institute (JGI-PGF)"/>
            <person name="Walter F."/>
            <person name="Albersmeier A."/>
            <person name="Kalinowski J."/>
            <person name="Ruckert C."/>
        </authorList>
    </citation>
    <scope>NUCLEOTIDE SEQUENCE</scope>
    <source>
        <strain evidence="1">CGMCC 4.3508</strain>
    </source>
</reference>
<evidence type="ECO:0000313" key="1">
    <source>
        <dbReference type="EMBL" id="GGL07446.1"/>
    </source>
</evidence>
<gene>
    <name evidence="1" type="ORF">GCM10011588_22440</name>
</gene>
<comment type="caution">
    <text evidence="1">The sequence shown here is derived from an EMBL/GenBank/DDBJ whole genome shotgun (WGS) entry which is preliminary data.</text>
</comment>
<organism evidence="1 2">
    <name type="scientific">Nocardia jinanensis</name>
    <dbReference type="NCBI Taxonomy" id="382504"/>
    <lineage>
        <taxon>Bacteria</taxon>
        <taxon>Bacillati</taxon>
        <taxon>Actinomycetota</taxon>
        <taxon>Actinomycetes</taxon>
        <taxon>Mycobacteriales</taxon>
        <taxon>Nocardiaceae</taxon>
        <taxon>Nocardia</taxon>
    </lineage>
</organism>
<proteinExistence type="predicted"/>
<name>A0A917RHH2_9NOCA</name>
<protein>
    <submittedName>
        <fullName evidence="1">Uncharacterized protein</fullName>
    </submittedName>
</protein>
<sequence length="69" mass="7287">MADGCPGYRADELLGRLDGSIVIHPALTELVGPEIAMLNGFTDRHWMCWPLIGSPTVGIADPDPVGALS</sequence>
<keyword evidence="2" id="KW-1185">Reference proteome</keyword>